<gene>
    <name evidence="2" type="ORF">HELGO_WM53960</name>
</gene>
<keyword evidence="1" id="KW-0472">Membrane</keyword>
<evidence type="ECO:0008006" key="3">
    <source>
        <dbReference type="Google" id="ProtNLM"/>
    </source>
</evidence>
<dbReference type="PANTHER" id="PTHR33706:SF1">
    <property type="entry name" value="TPR REPEAT PROTEIN"/>
    <property type="match status" value="1"/>
</dbReference>
<reference evidence="2" key="1">
    <citation type="submission" date="2020-01" db="EMBL/GenBank/DDBJ databases">
        <authorList>
            <person name="Meier V. D."/>
            <person name="Meier V D."/>
        </authorList>
    </citation>
    <scope>NUCLEOTIDE SEQUENCE</scope>
    <source>
        <strain evidence="2">HLG_WM_MAG_10</strain>
    </source>
</reference>
<dbReference type="EMBL" id="CACVAQ010000416">
    <property type="protein sequence ID" value="CAA6827911.1"/>
    <property type="molecule type" value="Genomic_DNA"/>
</dbReference>
<dbReference type="Pfam" id="PF07661">
    <property type="entry name" value="MORN_2"/>
    <property type="match status" value="7"/>
</dbReference>
<protein>
    <recommendedName>
        <fullName evidence="3">Toxin-antitoxin system YwqK family antitoxin</fullName>
    </recommendedName>
</protein>
<name>A0A6S6UC41_9BACT</name>
<dbReference type="PANTHER" id="PTHR33706">
    <property type="entry name" value="MORN VARIANT REPEAT PROTEIN"/>
    <property type="match status" value="1"/>
</dbReference>
<dbReference type="Gene3D" id="3.90.930.1">
    <property type="match status" value="2"/>
</dbReference>
<feature type="transmembrane region" description="Helical" evidence="1">
    <location>
        <begin position="89"/>
        <end position="107"/>
    </location>
</feature>
<keyword evidence="1" id="KW-1133">Transmembrane helix</keyword>
<evidence type="ECO:0000256" key="1">
    <source>
        <dbReference type="SAM" id="Phobius"/>
    </source>
</evidence>
<proteinExistence type="predicted"/>
<dbReference type="SUPFAM" id="SSF82185">
    <property type="entry name" value="Histone H3 K4-specific methyltransferase SET7/9 N-terminal domain"/>
    <property type="match status" value="2"/>
</dbReference>
<dbReference type="AlphaFoldDB" id="A0A6S6UC41"/>
<feature type="transmembrane region" description="Helical" evidence="1">
    <location>
        <begin position="63"/>
        <end position="83"/>
    </location>
</feature>
<organism evidence="2">
    <name type="scientific">uncultured Aureispira sp</name>
    <dbReference type="NCBI Taxonomy" id="1331704"/>
    <lineage>
        <taxon>Bacteria</taxon>
        <taxon>Pseudomonadati</taxon>
        <taxon>Bacteroidota</taxon>
        <taxon>Saprospiria</taxon>
        <taxon>Saprospirales</taxon>
        <taxon>Saprospiraceae</taxon>
        <taxon>Aureispira</taxon>
        <taxon>environmental samples</taxon>
    </lineage>
</organism>
<dbReference type="Gene3D" id="2.20.110.10">
    <property type="entry name" value="Histone H3 K4-specific methyltransferase SET7/9 N-terminal domain"/>
    <property type="match status" value="1"/>
</dbReference>
<dbReference type="InterPro" id="IPR011652">
    <property type="entry name" value="MORN_2"/>
</dbReference>
<feature type="transmembrane region" description="Helical" evidence="1">
    <location>
        <begin position="29"/>
        <end position="51"/>
    </location>
</feature>
<evidence type="ECO:0000313" key="2">
    <source>
        <dbReference type="EMBL" id="CAA6827911.1"/>
    </source>
</evidence>
<accession>A0A6S6UC41</accession>
<sequence>MLLFVFQSFETQAFFQTEAVPASQSTSFYIGFLLLVFHFPFAVLSFFFAVNGHSYTEKKHTDFKTGTAILWTINSLSFAGLIYGQQYVYPGAVLWGVPSLCFIIGVLRWRLPLLSWLLSTFYLVSVILLVLGGIDNAVGFGPKDGIHRTYYASKPTQVQSVQSYDFGRLNGPSEEYYKNGQLKTRLLYHLDTLQGLAEGYYENGHLKVRYQNDKNEVQGRYQLYHQNGQLATEQVFQKGILNGVQQTYYPTGQRNSRALYQAGIKEGLCLVYYDNGAIENSCTYKRGVGQYVSYYRNGRLKAKGQLNLDRREGLWESYHPNDSLQSIGHYQLKGPKSSAKNGLWESYYPNGQLKLVGRYLKGIRKGQWVKYFDTGEESDVRDFGE</sequence>
<feature type="transmembrane region" description="Helical" evidence="1">
    <location>
        <begin position="114"/>
        <end position="134"/>
    </location>
</feature>
<keyword evidence="1" id="KW-0812">Transmembrane</keyword>